<dbReference type="Proteomes" id="UP000091918">
    <property type="component" value="Unassembled WGS sequence"/>
</dbReference>
<keyword evidence="3" id="KW-1185">Reference proteome</keyword>
<evidence type="ECO:0000256" key="1">
    <source>
        <dbReference type="SAM" id="MobiDB-lite"/>
    </source>
</evidence>
<comment type="caution">
    <text evidence="2">The sequence shown here is derived from an EMBL/GenBank/DDBJ whole genome shotgun (WGS) entry which is preliminary data.</text>
</comment>
<dbReference type="EMBL" id="LGUA01000159">
    <property type="protein sequence ID" value="OAX83579.1"/>
    <property type="molecule type" value="Genomic_DNA"/>
</dbReference>
<feature type="compositionally biased region" description="Polar residues" evidence="1">
    <location>
        <begin position="50"/>
        <end position="65"/>
    </location>
</feature>
<feature type="compositionally biased region" description="Low complexity" evidence="1">
    <location>
        <begin position="76"/>
        <end position="101"/>
    </location>
</feature>
<evidence type="ECO:0000313" key="3">
    <source>
        <dbReference type="Proteomes" id="UP000091918"/>
    </source>
</evidence>
<accession>A0A1B7P3J1</accession>
<feature type="region of interest" description="Disordered" evidence="1">
    <location>
        <begin position="1"/>
        <end position="151"/>
    </location>
</feature>
<gene>
    <name evidence="2" type="ORF">ACJ72_02057</name>
</gene>
<protein>
    <submittedName>
        <fullName evidence="2">Uncharacterized protein</fullName>
    </submittedName>
</protein>
<reference evidence="2 3" key="1">
    <citation type="submission" date="2015-07" db="EMBL/GenBank/DDBJ databases">
        <title>Emmonsia species relationships and genome sequence.</title>
        <authorList>
            <person name="Cuomo C.A."/>
            <person name="Schwartz I.S."/>
            <person name="Kenyon C."/>
            <person name="de Hoog G.S."/>
            <person name="Govender N.P."/>
            <person name="Botha A."/>
            <person name="Moreno L."/>
            <person name="de Vries M."/>
            <person name="Munoz J.F."/>
            <person name="Stielow J.B."/>
        </authorList>
    </citation>
    <scope>NUCLEOTIDE SEQUENCE [LARGE SCALE GENOMIC DNA]</scope>
    <source>
        <strain evidence="2 3">CBS 136260</strain>
    </source>
</reference>
<feature type="compositionally biased region" description="Basic and acidic residues" evidence="1">
    <location>
        <begin position="137"/>
        <end position="146"/>
    </location>
</feature>
<proteinExistence type="predicted"/>
<sequence length="200" mass="21262">MHTTTTTSPYAIPQSAPRPAHSFSSTTTTNPTATPSRNTFSHTPPPAPQYPSQTAPPTSGLSPTKHSPAHPQPPLSATTTSSPFSSFGTSASTPIAAAAQPPILPPVRRLEPSPKLMGRASPDAPIPAPVKSMTPDQEDRRRREDELAAAAPRQEAKVVVVVVVESWDRVPVQREGQQGQLALKGRVKLWIIPVSGRRVA</sequence>
<feature type="compositionally biased region" description="Low complexity" evidence="1">
    <location>
        <begin position="22"/>
        <end position="39"/>
    </location>
</feature>
<organism evidence="2 3">
    <name type="scientific">Emergomyces africanus</name>
    <dbReference type="NCBI Taxonomy" id="1955775"/>
    <lineage>
        <taxon>Eukaryota</taxon>
        <taxon>Fungi</taxon>
        <taxon>Dikarya</taxon>
        <taxon>Ascomycota</taxon>
        <taxon>Pezizomycotina</taxon>
        <taxon>Eurotiomycetes</taxon>
        <taxon>Eurotiomycetidae</taxon>
        <taxon>Onygenales</taxon>
        <taxon>Ajellomycetaceae</taxon>
        <taxon>Emergomyces</taxon>
    </lineage>
</organism>
<dbReference type="AlphaFoldDB" id="A0A1B7P3J1"/>
<dbReference type="STRING" id="1658172.A0A1B7P3J1"/>
<evidence type="ECO:0000313" key="2">
    <source>
        <dbReference type="EMBL" id="OAX83579.1"/>
    </source>
</evidence>
<name>A0A1B7P3J1_9EURO</name>